<sequence>MKASELKMILNTIPSDQDPELVTGEWWLPEQLVNATHHEEYVFLDFDNAPEEDQGDEEGRGFVEHEMDLIRQQIAQILHEDSGQHAKTEALLALMIVAHERSSSEFIEMLGAVLDEDD</sequence>
<dbReference type="Proteomes" id="UP001199044">
    <property type="component" value="Unassembled WGS sequence"/>
</dbReference>
<keyword evidence="2" id="KW-1185">Reference proteome</keyword>
<organism evidence="1 2">
    <name type="scientific">Vibrio tritonius</name>
    <dbReference type="NCBI Taxonomy" id="1435069"/>
    <lineage>
        <taxon>Bacteria</taxon>
        <taxon>Pseudomonadati</taxon>
        <taxon>Pseudomonadota</taxon>
        <taxon>Gammaproteobacteria</taxon>
        <taxon>Vibrionales</taxon>
        <taxon>Vibrionaceae</taxon>
        <taxon>Vibrio</taxon>
    </lineage>
</organism>
<evidence type="ECO:0000313" key="1">
    <source>
        <dbReference type="EMBL" id="MCA2017868.1"/>
    </source>
</evidence>
<dbReference type="EMBL" id="JAIWIU010000125">
    <property type="protein sequence ID" value="MCA2017868.1"/>
    <property type="molecule type" value="Genomic_DNA"/>
</dbReference>
<evidence type="ECO:0008006" key="3">
    <source>
        <dbReference type="Google" id="ProtNLM"/>
    </source>
</evidence>
<reference evidence="2" key="1">
    <citation type="submission" date="2023-07" db="EMBL/GenBank/DDBJ databases">
        <title>Molecular identification of indigenous halophilic bacteria isolated from red sea cost, biodegradation of synthetic dyes and assessment of degraded metabolite toxicity.</title>
        <authorList>
            <person name="Chaieb K."/>
            <person name="Altayb H.N."/>
        </authorList>
    </citation>
    <scope>NUCLEOTIDE SEQUENCE [LARGE SCALE GENOMIC DNA]</scope>
    <source>
        <strain evidence="2">K20</strain>
    </source>
</reference>
<proteinExistence type="predicted"/>
<accession>A0ABS7YQC3</accession>
<gene>
    <name evidence="1" type="ORF">LDJ79_17235</name>
</gene>
<evidence type="ECO:0000313" key="2">
    <source>
        <dbReference type="Proteomes" id="UP001199044"/>
    </source>
</evidence>
<comment type="caution">
    <text evidence="1">The sequence shown here is derived from an EMBL/GenBank/DDBJ whole genome shotgun (WGS) entry which is preliminary data.</text>
</comment>
<name>A0ABS7YQC3_9VIBR</name>
<protein>
    <recommendedName>
        <fullName evidence="3">Transcriptional regulator</fullName>
    </recommendedName>
</protein>
<dbReference type="RefSeq" id="WP_068715973.1">
    <property type="nucleotide sequence ID" value="NZ_AP014635.1"/>
</dbReference>